<protein>
    <submittedName>
        <fullName evidence="1">Uncharacterized protein</fullName>
    </submittedName>
</protein>
<keyword evidence="2" id="KW-1185">Reference proteome</keyword>
<name>A0ABV0N9U5_9TELE</name>
<dbReference type="Proteomes" id="UP001476798">
    <property type="component" value="Unassembled WGS sequence"/>
</dbReference>
<dbReference type="EMBL" id="JAHRIO010030700">
    <property type="protein sequence ID" value="MEQ2168167.1"/>
    <property type="molecule type" value="Genomic_DNA"/>
</dbReference>
<comment type="caution">
    <text evidence="1">The sequence shown here is derived from an EMBL/GenBank/DDBJ whole genome shotgun (WGS) entry which is preliminary data.</text>
</comment>
<gene>
    <name evidence="1" type="ORF">GOODEAATRI_011595</name>
</gene>
<proteinExistence type="predicted"/>
<accession>A0ABV0N9U5</accession>
<evidence type="ECO:0000313" key="2">
    <source>
        <dbReference type="Proteomes" id="UP001476798"/>
    </source>
</evidence>
<organism evidence="1 2">
    <name type="scientific">Goodea atripinnis</name>
    <dbReference type="NCBI Taxonomy" id="208336"/>
    <lineage>
        <taxon>Eukaryota</taxon>
        <taxon>Metazoa</taxon>
        <taxon>Chordata</taxon>
        <taxon>Craniata</taxon>
        <taxon>Vertebrata</taxon>
        <taxon>Euteleostomi</taxon>
        <taxon>Actinopterygii</taxon>
        <taxon>Neopterygii</taxon>
        <taxon>Teleostei</taxon>
        <taxon>Neoteleostei</taxon>
        <taxon>Acanthomorphata</taxon>
        <taxon>Ovalentaria</taxon>
        <taxon>Atherinomorphae</taxon>
        <taxon>Cyprinodontiformes</taxon>
        <taxon>Goodeidae</taxon>
        <taxon>Goodea</taxon>
    </lineage>
</organism>
<sequence>MLDVKDYRDYKVLNICSLTNRTQGIISSLDARGDLLQKKMGRAETDLNLFNRRSSCSSWPQNSTTMHRMNSDCKIKEWMAPVYHPIIVWAVLPSSGGLSSCF</sequence>
<evidence type="ECO:0000313" key="1">
    <source>
        <dbReference type="EMBL" id="MEQ2168167.1"/>
    </source>
</evidence>
<reference evidence="1 2" key="1">
    <citation type="submission" date="2021-06" db="EMBL/GenBank/DDBJ databases">
        <authorList>
            <person name="Palmer J.M."/>
        </authorList>
    </citation>
    <scope>NUCLEOTIDE SEQUENCE [LARGE SCALE GENOMIC DNA]</scope>
    <source>
        <strain evidence="1 2">GA_2019</strain>
        <tissue evidence="1">Muscle</tissue>
    </source>
</reference>